<protein>
    <submittedName>
        <fullName evidence="1">Uncharacterized protein</fullName>
    </submittedName>
</protein>
<name>A0A2P2P352_RHIMU</name>
<proteinExistence type="predicted"/>
<dbReference type="EMBL" id="GGEC01068694">
    <property type="protein sequence ID" value="MBX49178.1"/>
    <property type="molecule type" value="Transcribed_RNA"/>
</dbReference>
<sequence>MKLIEIWMFNLCKYSWQSLFLIKFQNLFWEIQDDSDRLLQTLWGTQLSSLNEDIYLLRFM</sequence>
<accession>A0A2P2P352</accession>
<dbReference type="AlphaFoldDB" id="A0A2P2P352"/>
<evidence type="ECO:0000313" key="1">
    <source>
        <dbReference type="EMBL" id="MBX49178.1"/>
    </source>
</evidence>
<reference evidence="1" key="1">
    <citation type="submission" date="2018-02" db="EMBL/GenBank/DDBJ databases">
        <title>Rhizophora mucronata_Transcriptome.</title>
        <authorList>
            <person name="Meera S.P."/>
            <person name="Sreeshan A."/>
            <person name="Augustine A."/>
        </authorList>
    </citation>
    <scope>NUCLEOTIDE SEQUENCE</scope>
    <source>
        <tissue evidence="1">Leaf</tissue>
    </source>
</reference>
<organism evidence="1">
    <name type="scientific">Rhizophora mucronata</name>
    <name type="common">Asiatic mangrove</name>
    <dbReference type="NCBI Taxonomy" id="61149"/>
    <lineage>
        <taxon>Eukaryota</taxon>
        <taxon>Viridiplantae</taxon>
        <taxon>Streptophyta</taxon>
        <taxon>Embryophyta</taxon>
        <taxon>Tracheophyta</taxon>
        <taxon>Spermatophyta</taxon>
        <taxon>Magnoliopsida</taxon>
        <taxon>eudicotyledons</taxon>
        <taxon>Gunneridae</taxon>
        <taxon>Pentapetalae</taxon>
        <taxon>rosids</taxon>
        <taxon>fabids</taxon>
        <taxon>Malpighiales</taxon>
        <taxon>Rhizophoraceae</taxon>
        <taxon>Rhizophora</taxon>
    </lineage>
</organism>